<dbReference type="GeneID" id="18817420"/>
<dbReference type="AlphaFoldDB" id="F8NJ16"/>
<protein>
    <submittedName>
        <fullName evidence="1">Uncharacterized protein</fullName>
    </submittedName>
</protein>
<dbReference type="KEGG" id="sla:SERLADRAFT_456863"/>
<gene>
    <name evidence="1" type="ORF">SERLADRAFT_456863</name>
</gene>
<sequence>MDNLNTMMHFLQLCLEYANDYVSLCECSLRETIVDSGASLRELIATAKQNVAEVNILSAAYEKTNNIFRDGRFNSLFRRRFSLTVTRAEQSMFHRSAPNHCYGRFSPRVRCGRKRSGEPKRN</sequence>
<dbReference type="RefSeq" id="XP_007313539.1">
    <property type="nucleotide sequence ID" value="XM_007313477.1"/>
</dbReference>
<dbReference type="EMBL" id="GL945429">
    <property type="protein sequence ID" value="EGO29297.1"/>
    <property type="molecule type" value="Genomic_DNA"/>
</dbReference>
<evidence type="ECO:0000313" key="1">
    <source>
        <dbReference type="EMBL" id="EGO29297.1"/>
    </source>
</evidence>
<proteinExistence type="predicted"/>
<organism>
    <name type="scientific">Serpula lacrymans var. lacrymans (strain S7.9)</name>
    <name type="common">Dry rot fungus</name>
    <dbReference type="NCBI Taxonomy" id="578457"/>
    <lineage>
        <taxon>Eukaryota</taxon>
        <taxon>Fungi</taxon>
        <taxon>Dikarya</taxon>
        <taxon>Basidiomycota</taxon>
        <taxon>Agaricomycotina</taxon>
        <taxon>Agaricomycetes</taxon>
        <taxon>Agaricomycetidae</taxon>
        <taxon>Boletales</taxon>
        <taxon>Coniophorineae</taxon>
        <taxon>Serpulaceae</taxon>
        <taxon>Serpula</taxon>
    </lineage>
</organism>
<dbReference type="Proteomes" id="UP000008064">
    <property type="component" value="Unassembled WGS sequence"/>
</dbReference>
<dbReference type="HOGENOM" id="CLU_2028150_0_0_1"/>
<name>F8NJ16_SERL9</name>
<feature type="non-terminal residue" evidence="1">
    <location>
        <position position="1"/>
    </location>
</feature>
<accession>F8NJ16</accession>
<reference evidence="1" key="1">
    <citation type="submission" date="2011-04" db="EMBL/GenBank/DDBJ databases">
        <title>Evolution of plant cell wall degrading machinery underlies the functional diversity of forest fungi.</title>
        <authorList>
            <consortium name="US DOE Joint Genome Institute (JGI-PGF)"/>
            <person name="Eastwood D.C."/>
            <person name="Floudas D."/>
            <person name="Binder M."/>
            <person name="Majcherczyk A."/>
            <person name="Schneider P."/>
            <person name="Aerts A."/>
            <person name="Asiegbu F.O."/>
            <person name="Baker S.E."/>
            <person name="Barry K."/>
            <person name="Bendiksby M."/>
            <person name="Blumentritt M."/>
            <person name="Coutinho P.M."/>
            <person name="Cullen D."/>
            <person name="Cullen D."/>
            <person name="Gathman A."/>
            <person name="Goodell B."/>
            <person name="Henrissat B."/>
            <person name="Ihrmark K."/>
            <person name="Kauserud H."/>
            <person name="Kohler A."/>
            <person name="LaButti K."/>
            <person name="Lapidus A."/>
            <person name="Lavin J.L."/>
            <person name="Lee Y.-H."/>
            <person name="Lindquist E."/>
            <person name="Lilly W."/>
            <person name="Lucas S."/>
            <person name="Morin E."/>
            <person name="Murat C."/>
            <person name="Oguiza J.A."/>
            <person name="Park J."/>
            <person name="Pisabarro A.G."/>
            <person name="Riley R."/>
            <person name="Rosling A."/>
            <person name="Salamov A."/>
            <person name="Schmidt O."/>
            <person name="Schmutz J."/>
            <person name="Skrede I."/>
            <person name="Stenlid J."/>
            <person name="Wiebenga A."/>
            <person name="Xie X."/>
            <person name="Kues U."/>
            <person name="Hibbett D.S."/>
            <person name="Hoffmeister D."/>
            <person name="Hogberg N."/>
            <person name="Martin F."/>
            <person name="Grigoriev I.V."/>
            <person name="Watkinson S.C."/>
        </authorList>
    </citation>
    <scope>NUCLEOTIDE SEQUENCE</scope>
    <source>
        <strain evidence="1">S7.9</strain>
    </source>
</reference>